<evidence type="ECO:0000256" key="3">
    <source>
        <dbReference type="ARBA" id="ARBA00022801"/>
    </source>
</evidence>
<protein>
    <recommendedName>
        <fullName evidence="8">MPN domain-containing protein</fullName>
    </recommendedName>
</protein>
<evidence type="ECO:0000256" key="5">
    <source>
        <dbReference type="ARBA" id="ARBA00023049"/>
    </source>
</evidence>
<evidence type="ECO:0000256" key="2">
    <source>
        <dbReference type="ARBA" id="ARBA00022723"/>
    </source>
</evidence>
<gene>
    <name evidence="9" type="ORF">WT56_24820</name>
</gene>
<dbReference type="RefSeq" id="WP_060245142.1">
    <property type="nucleotide sequence ID" value="NZ_LPJR01000059.1"/>
</dbReference>
<evidence type="ECO:0000256" key="1">
    <source>
        <dbReference type="ARBA" id="ARBA00022670"/>
    </source>
</evidence>
<keyword evidence="1" id="KW-0645">Protease</keyword>
<feature type="domain" description="MPN" evidence="8">
    <location>
        <begin position="143"/>
        <end position="265"/>
    </location>
</feature>
<evidence type="ECO:0000313" key="9">
    <source>
        <dbReference type="EMBL" id="KWF24020.1"/>
    </source>
</evidence>
<dbReference type="CDD" id="cd08071">
    <property type="entry name" value="MPN_DUF2466"/>
    <property type="match status" value="1"/>
</dbReference>
<feature type="region of interest" description="Disordered" evidence="7">
    <location>
        <begin position="17"/>
        <end position="55"/>
    </location>
</feature>
<dbReference type="NCBIfam" id="TIGR00608">
    <property type="entry name" value="radc"/>
    <property type="match status" value="1"/>
</dbReference>
<dbReference type="GO" id="GO:0008237">
    <property type="term" value="F:metallopeptidase activity"/>
    <property type="evidence" value="ECO:0007669"/>
    <property type="project" value="UniProtKB-KW"/>
</dbReference>
<dbReference type="InterPro" id="IPR037518">
    <property type="entry name" value="MPN"/>
</dbReference>
<dbReference type="AlphaFoldDB" id="A0A132EB14"/>
<reference evidence="9 10" key="1">
    <citation type="submission" date="2015-11" db="EMBL/GenBank/DDBJ databases">
        <title>Expanding the genomic diversity of Burkholderia species for the development of highly accurate diagnostics.</title>
        <authorList>
            <person name="Sahl J."/>
            <person name="Keim P."/>
            <person name="Wagner D."/>
        </authorList>
    </citation>
    <scope>NUCLEOTIDE SEQUENCE [LARGE SCALE GENOMIC DNA]</scope>
    <source>
        <strain evidence="9 10">MSMB368WGS</strain>
    </source>
</reference>
<organism evidence="9 10">
    <name type="scientific">Burkholderia pseudomultivorans</name>
    <dbReference type="NCBI Taxonomy" id="1207504"/>
    <lineage>
        <taxon>Bacteria</taxon>
        <taxon>Pseudomonadati</taxon>
        <taxon>Pseudomonadota</taxon>
        <taxon>Betaproteobacteria</taxon>
        <taxon>Burkholderiales</taxon>
        <taxon>Burkholderiaceae</taxon>
        <taxon>Burkholderia</taxon>
        <taxon>Burkholderia cepacia complex</taxon>
    </lineage>
</organism>
<dbReference type="Gene3D" id="1.10.150.20">
    <property type="entry name" value="5' to 3' exonuclease, C-terminal subdomain"/>
    <property type="match status" value="1"/>
</dbReference>
<dbReference type="Pfam" id="PF04002">
    <property type="entry name" value="RadC"/>
    <property type="match status" value="1"/>
</dbReference>
<comment type="similarity">
    <text evidence="6">Belongs to the UPF0758 family.</text>
</comment>
<dbReference type="Pfam" id="PF20582">
    <property type="entry name" value="UPF0758_N"/>
    <property type="match status" value="1"/>
</dbReference>
<dbReference type="NCBIfam" id="NF000642">
    <property type="entry name" value="PRK00024.1"/>
    <property type="match status" value="1"/>
</dbReference>
<dbReference type="PANTHER" id="PTHR30471:SF3">
    <property type="entry name" value="UPF0758 PROTEIN YEES-RELATED"/>
    <property type="match status" value="1"/>
</dbReference>
<name>A0A132EB14_9BURK</name>
<keyword evidence="4" id="KW-0862">Zinc</keyword>
<dbReference type="InterPro" id="IPR020891">
    <property type="entry name" value="UPF0758_CS"/>
</dbReference>
<dbReference type="InterPro" id="IPR010994">
    <property type="entry name" value="RuvA_2-like"/>
</dbReference>
<evidence type="ECO:0000256" key="6">
    <source>
        <dbReference type="RuleBase" id="RU003797"/>
    </source>
</evidence>
<dbReference type="InterPro" id="IPR046778">
    <property type="entry name" value="UPF0758_N"/>
</dbReference>
<dbReference type="Gene3D" id="3.40.140.10">
    <property type="entry name" value="Cytidine Deaminase, domain 2"/>
    <property type="match status" value="1"/>
</dbReference>
<dbReference type="InterPro" id="IPR025657">
    <property type="entry name" value="RadC_JAB"/>
</dbReference>
<dbReference type="InterPro" id="IPR001405">
    <property type="entry name" value="UPF0758"/>
</dbReference>
<keyword evidence="3" id="KW-0378">Hydrolase</keyword>
<dbReference type="SUPFAM" id="SSF47781">
    <property type="entry name" value="RuvA domain 2-like"/>
    <property type="match status" value="1"/>
</dbReference>
<dbReference type="EMBL" id="LPJR01000059">
    <property type="protein sequence ID" value="KWF24020.1"/>
    <property type="molecule type" value="Genomic_DNA"/>
</dbReference>
<comment type="caution">
    <text evidence="9">The sequence shown here is derived from an EMBL/GenBank/DDBJ whole genome shotgun (WGS) entry which is preliminary data.</text>
</comment>
<keyword evidence="2" id="KW-0479">Metal-binding</keyword>
<keyword evidence="5" id="KW-0482">Metalloprotease</keyword>
<dbReference type="GO" id="GO:0006508">
    <property type="term" value="P:proteolysis"/>
    <property type="evidence" value="ECO:0007669"/>
    <property type="project" value="UniProtKB-KW"/>
</dbReference>
<sequence length="265" mass="28846">MPTPCLVFPLAECRDAAGRPPIRAVTPPPDPPRRARPAKPRRGRPRGWQSDLPRERLLERGPAALTDEELVALLLGSGVRGHNVFDSAAKLLKRFGTLRGMLDATADDFDAYPGIGPARAALLSAVTELARRALAEKATARQPIDSPGAVEDYLRLMIGARTHEVFVTLYLDARHCLIDVEESARGSLTRMAVYPREIARRALTLNAAAAIVAHNHPSGAVRPSAEDRRLTRVLRDALALIDTRLLDHVVVGVGDTFSFARAGWL</sequence>
<evidence type="ECO:0000256" key="7">
    <source>
        <dbReference type="SAM" id="MobiDB-lite"/>
    </source>
</evidence>
<dbReference type="PROSITE" id="PS50249">
    <property type="entry name" value="MPN"/>
    <property type="match status" value="1"/>
</dbReference>
<dbReference type="OrthoDB" id="9804482at2"/>
<evidence type="ECO:0000256" key="4">
    <source>
        <dbReference type="ARBA" id="ARBA00022833"/>
    </source>
</evidence>
<feature type="compositionally biased region" description="Basic residues" evidence="7">
    <location>
        <begin position="34"/>
        <end position="45"/>
    </location>
</feature>
<dbReference type="PROSITE" id="PS01302">
    <property type="entry name" value="UPF0758"/>
    <property type="match status" value="1"/>
</dbReference>
<dbReference type="PANTHER" id="PTHR30471">
    <property type="entry name" value="DNA REPAIR PROTEIN RADC"/>
    <property type="match status" value="1"/>
</dbReference>
<dbReference type="Proteomes" id="UP000062912">
    <property type="component" value="Unassembled WGS sequence"/>
</dbReference>
<accession>A0A132EB14</accession>
<dbReference type="GO" id="GO:0046872">
    <property type="term" value="F:metal ion binding"/>
    <property type="evidence" value="ECO:0007669"/>
    <property type="project" value="UniProtKB-KW"/>
</dbReference>
<proteinExistence type="inferred from homology"/>
<evidence type="ECO:0000313" key="10">
    <source>
        <dbReference type="Proteomes" id="UP000062912"/>
    </source>
</evidence>
<evidence type="ECO:0000259" key="8">
    <source>
        <dbReference type="PROSITE" id="PS50249"/>
    </source>
</evidence>